<dbReference type="EMBL" id="LSSN01001057">
    <property type="protein sequence ID" value="OMJ21223.1"/>
    <property type="molecule type" value="Genomic_DNA"/>
</dbReference>
<protein>
    <submittedName>
        <fullName evidence="1">Uncharacterized protein</fullName>
    </submittedName>
</protein>
<dbReference type="Proteomes" id="UP000187283">
    <property type="component" value="Unassembled WGS sequence"/>
</dbReference>
<comment type="caution">
    <text evidence="1">The sequence shown here is derived from an EMBL/GenBank/DDBJ whole genome shotgun (WGS) entry which is preliminary data.</text>
</comment>
<proteinExistence type="predicted"/>
<evidence type="ECO:0000313" key="2">
    <source>
        <dbReference type="Proteomes" id="UP000187283"/>
    </source>
</evidence>
<keyword evidence="2" id="KW-1185">Reference proteome</keyword>
<gene>
    <name evidence="1" type="ORF">AYI70_g3597</name>
</gene>
<name>A0A1R1Y2V1_9FUNG</name>
<sequence>MGLWNYFPLVASVEAAQTVSLFGDVEDYSTNHSGALLYKKTFLVPLVILAARFRFSKWDPKPLLDNFSDPIPV</sequence>
<reference evidence="1 2" key="1">
    <citation type="submission" date="2017-01" db="EMBL/GenBank/DDBJ databases">
        <authorList>
            <person name="Mah S.A."/>
            <person name="Swanson W.J."/>
            <person name="Moy G.W."/>
            <person name="Vacquier V.D."/>
        </authorList>
    </citation>
    <scope>NUCLEOTIDE SEQUENCE [LARGE SCALE GENOMIC DNA]</scope>
    <source>
        <strain evidence="1 2">GSMNP</strain>
    </source>
</reference>
<accession>A0A1R1Y2V1</accession>
<organism evidence="1 2">
    <name type="scientific">Smittium culicis</name>
    <dbReference type="NCBI Taxonomy" id="133412"/>
    <lineage>
        <taxon>Eukaryota</taxon>
        <taxon>Fungi</taxon>
        <taxon>Fungi incertae sedis</taxon>
        <taxon>Zoopagomycota</taxon>
        <taxon>Kickxellomycotina</taxon>
        <taxon>Harpellomycetes</taxon>
        <taxon>Harpellales</taxon>
        <taxon>Legeriomycetaceae</taxon>
        <taxon>Smittium</taxon>
    </lineage>
</organism>
<dbReference type="AlphaFoldDB" id="A0A1R1Y2V1"/>
<evidence type="ECO:0000313" key="1">
    <source>
        <dbReference type="EMBL" id="OMJ21223.1"/>
    </source>
</evidence>